<dbReference type="RefSeq" id="XP_040879528.1">
    <property type="nucleotide sequence ID" value="XM_041026461.1"/>
</dbReference>
<dbReference type="Gene3D" id="3.40.220.10">
    <property type="entry name" value="Leucine Aminopeptidase, subunit E, domain 1"/>
    <property type="match status" value="1"/>
</dbReference>
<dbReference type="Proteomes" id="UP000030672">
    <property type="component" value="Unassembled WGS sequence"/>
</dbReference>
<dbReference type="AlphaFoldDB" id="A0A074VP66"/>
<gene>
    <name evidence="2" type="ORF">M437DRAFT_75641</name>
</gene>
<dbReference type="STRING" id="1043003.A0A074VP66"/>
<dbReference type="EMBL" id="KL584834">
    <property type="protein sequence ID" value="KEQ62505.1"/>
    <property type="molecule type" value="Genomic_DNA"/>
</dbReference>
<keyword evidence="3" id="KW-1185">Reference proteome</keyword>
<dbReference type="HOGENOM" id="CLU_024412_0_1_1"/>
<dbReference type="SUPFAM" id="SSF52949">
    <property type="entry name" value="Macro domain-like"/>
    <property type="match status" value="1"/>
</dbReference>
<dbReference type="InterPro" id="IPR043472">
    <property type="entry name" value="Macro_dom-like"/>
</dbReference>
<evidence type="ECO:0000259" key="1">
    <source>
        <dbReference type="Pfam" id="PF10021"/>
    </source>
</evidence>
<dbReference type="InterPro" id="IPR019261">
    <property type="entry name" value="PARG_cat_microbial"/>
</dbReference>
<reference evidence="2 3" key="1">
    <citation type="journal article" date="2014" name="BMC Genomics">
        <title>Genome sequencing of four Aureobasidium pullulans varieties: biotechnological potential, stress tolerance, and description of new species.</title>
        <authorList>
            <person name="Gostin Ar C."/>
            <person name="Ohm R.A."/>
            <person name="Kogej T."/>
            <person name="Sonjak S."/>
            <person name="Turk M."/>
            <person name="Zajc J."/>
            <person name="Zalar P."/>
            <person name="Grube M."/>
            <person name="Sun H."/>
            <person name="Han J."/>
            <person name="Sharma A."/>
            <person name="Chiniquy J."/>
            <person name="Ngan C.Y."/>
            <person name="Lipzen A."/>
            <person name="Barry K."/>
            <person name="Grigoriev I.V."/>
            <person name="Gunde-Cimerman N."/>
        </authorList>
    </citation>
    <scope>NUCLEOTIDE SEQUENCE [LARGE SCALE GENOMIC DNA]</scope>
    <source>
        <strain evidence="2 3">CBS 110374</strain>
    </source>
</reference>
<protein>
    <recommendedName>
        <fullName evidence="1">Microbial-type PARG catalytic domain-containing protein</fullName>
    </recommendedName>
</protein>
<organism evidence="2 3">
    <name type="scientific">Aureobasidium melanogenum (strain CBS 110374)</name>
    <name type="common">Aureobasidium pullulans var. melanogenum</name>
    <dbReference type="NCBI Taxonomy" id="1043003"/>
    <lineage>
        <taxon>Eukaryota</taxon>
        <taxon>Fungi</taxon>
        <taxon>Dikarya</taxon>
        <taxon>Ascomycota</taxon>
        <taxon>Pezizomycotina</taxon>
        <taxon>Dothideomycetes</taxon>
        <taxon>Dothideomycetidae</taxon>
        <taxon>Dothideales</taxon>
        <taxon>Saccotheciaceae</taxon>
        <taxon>Aureobasidium</taxon>
    </lineage>
</organism>
<dbReference type="GeneID" id="63919834"/>
<sequence>MSDLATRRQICEDTIKRSEHVTATTPGASLSSAFITDTTYAPLSPLGPTFPALTPQHIEVIDSDTFLCARTLLGPNPSLQNKLAVLNLASDEEPGGGWRYTLSKTQEEALCYSSTLFQTLKREWYPWPNTGDGSVAGIFSPSVVVFKDTLDNECAELDEGERVLVSVVTVAAPRGPKLTSDGQEFKDQNVLEEFRGKIRLVLRCCAREGKTTLVLGALGCGAYRCPPLLVAREMKQVLEEEEFGGWFERVVFAVYAAGPVGKRNFEVFREVFGSGP</sequence>
<name>A0A074VP66_AURM1</name>
<dbReference type="PIRSF" id="PIRSF014899">
    <property type="entry name" value="UCP014899"/>
    <property type="match status" value="1"/>
</dbReference>
<evidence type="ECO:0000313" key="2">
    <source>
        <dbReference type="EMBL" id="KEQ62505.1"/>
    </source>
</evidence>
<dbReference type="PANTHER" id="PTHR35596:SF1">
    <property type="entry name" value="MICROBIAL-TYPE PARG CATALYTIC DOMAIN-CONTAINING PROTEIN"/>
    <property type="match status" value="1"/>
</dbReference>
<feature type="domain" description="Microbial-type PARG catalytic" evidence="1">
    <location>
        <begin position="54"/>
        <end position="148"/>
    </location>
</feature>
<proteinExistence type="predicted"/>
<dbReference type="PANTHER" id="PTHR35596">
    <property type="entry name" value="DUF2263 DOMAIN-CONTAINING PROTEIN"/>
    <property type="match status" value="1"/>
</dbReference>
<evidence type="ECO:0000313" key="3">
    <source>
        <dbReference type="Proteomes" id="UP000030672"/>
    </source>
</evidence>
<dbReference type="Pfam" id="PF10021">
    <property type="entry name" value="PARG_cat_microb"/>
    <property type="match status" value="1"/>
</dbReference>
<dbReference type="InterPro" id="IPR012664">
    <property type="entry name" value="CHP02452"/>
</dbReference>
<dbReference type="NCBIfam" id="TIGR02452">
    <property type="entry name" value="TIGR02452 family protein"/>
    <property type="match status" value="1"/>
</dbReference>
<accession>A0A074VP66</accession>